<proteinExistence type="predicted"/>
<name>A0ABY5TXC1_9MOLU</name>
<protein>
    <submittedName>
        <fullName evidence="1">Uncharacterized protein</fullName>
    </submittedName>
</protein>
<gene>
    <name evidence="1" type="ORF">NX779_01485</name>
</gene>
<evidence type="ECO:0000313" key="1">
    <source>
        <dbReference type="EMBL" id="UWD35292.1"/>
    </source>
</evidence>
<dbReference type="Proteomes" id="UP001059819">
    <property type="component" value="Chromosome"/>
</dbReference>
<reference evidence="1" key="1">
    <citation type="submission" date="2022-08" db="EMBL/GenBank/DDBJ databases">
        <title>Complete genome sequence of Mycoplasma cottewii type strain VIS.</title>
        <authorList>
            <person name="Spergser J."/>
        </authorList>
    </citation>
    <scope>NUCLEOTIDE SEQUENCE</scope>
    <source>
        <strain evidence="1">VIS</strain>
    </source>
</reference>
<evidence type="ECO:0000313" key="2">
    <source>
        <dbReference type="Proteomes" id="UP001059819"/>
    </source>
</evidence>
<dbReference type="EMBL" id="CP103424">
    <property type="protein sequence ID" value="UWD35292.1"/>
    <property type="molecule type" value="Genomic_DNA"/>
</dbReference>
<sequence length="373" mass="43773">MIKTFLLLSTLGLSSQPITNLTTVTTPVLKKQLKQNAQLKDTTSDYERDVLSVSDYYNAFQDVSTWTPSGLLDRVKDFLNKNRSKIKFLDISYDSHNINHLNHILCFWSERGSGDALNRIISYYQQIIREQLEVYVAGKVMGDCLTYLLQYANINTELKSEIIDTWFKMNYSIFTRERTIDLDYIKWQVPDEGFSNVWKLKSALEDNQLKQKIIDVITNQDLDSWKQIYNKYFSFYNFNIYKGRPINITGPNKSLYNVYWWYYSGVDDPLPFPSNWTNIVEGHDGDSLTYNLSFVDNEKESYVCDDGTTIKLYGSYNLTAFVQNTDGWNNYYIDRINYTSRGDLTRYYLKSFGSDVDSIWTRQSLLTLWIQDK</sequence>
<keyword evidence="2" id="KW-1185">Reference proteome</keyword>
<accession>A0ABY5TXC1</accession>
<dbReference type="RefSeq" id="WP_259430436.1">
    <property type="nucleotide sequence ID" value="NZ_CP103424.1"/>
</dbReference>
<organism evidence="1 2">
    <name type="scientific">Mycoplasma cottewii</name>
    <dbReference type="NCBI Taxonomy" id="51364"/>
    <lineage>
        <taxon>Bacteria</taxon>
        <taxon>Bacillati</taxon>
        <taxon>Mycoplasmatota</taxon>
        <taxon>Mollicutes</taxon>
        <taxon>Mycoplasmataceae</taxon>
        <taxon>Mycoplasma</taxon>
    </lineage>
</organism>